<evidence type="ECO:0000313" key="4">
    <source>
        <dbReference type="EMBL" id="KAE9027068.1"/>
    </source>
</evidence>
<evidence type="ECO:0000256" key="3">
    <source>
        <dbReference type="SAM" id="SignalP"/>
    </source>
</evidence>
<evidence type="ECO:0008006" key="6">
    <source>
        <dbReference type="Google" id="ProtNLM"/>
    </source>
</evidence>
<feature type="region of interest" description="Disordered" evidence="1">
    <location>
        <begin position="432"/>
        <end position="486"/>
    </location>
</feature>
<gene>
    <name evidence="4" type="ORF">PR002_g10771</name>
</gene>
<feature type="transmembrane region" description="Helical" evidence="2">
    <location>
        <begin position="206"/>
        <end position="227"/>
    </location>
</feature>
<feature type="compositionally biased region" description="Polar residues" evidence="1">
    <location>
        <begin position="314"/>
        <end position="336"/>
    </location>
</feature>
<dbReference type="EMBL" id="QXFU01000621">
    <property type="protein sequence ID" value="KAE9027068.1"/>
    <property type="molecule type" value="Genomic_DNA"/>
</dbReference>
<keyword evidence="2" id="KW-0812">Transmembrane</keyword>
<feature type="compositionally biased region" description="Low complexity" evidence="1">
    <location>
        <begin position="71"/>
        <end position="188"/>
    </location>
</feature>
<keyword evidence="2" id="KW-1133">Transmembrane helix</keyword>
<keyword evidence="2" id="KW-0472">Membrane</keyword>
<evidence type="ECO:0000256" key="2">
    <source>
        <dbReference type="SAM" id="Phobius"/>
    </source>
</evidence>
<feature type="region of interest" description="Disordered" evidence="1">
    <location>
        <begin position="314"/>
        <end position="337"/>
    </location>
</feature>
<accession>A0A6A3MA13</accession>
<reference evidence="4 5" key="1">
    <citation type="submission" date="2018-09" db="EMBL/GenBank/DDBJ databases">
        <title>Genomic investigation of the strawberry pathogen Phytophthora fragariae indicates pathogenicity is determined by transcriptional variation in three key races.</title>
        <authorList>
            <person name="Adams T.M."/>
            <person name="Armitage A.D."/>
            <person name="Sobczyk M.K."/>
            <person name="Bates H.J."/>
            <person name="Dunwell J.M."/>
            <person name="Nellist C.F."/>
            <person name="Harrison R.J."/>
        </authorList>
    </citation>
    <scope>NUCLEOTIDE SEQUENCE [LARGE SCALE GENOMIC DNA]</scope>
    <source>
        <strain evidence="4 5">SCRP324</strain>
    </source>
</reference>
<organism evidence="4 5">
    <name type="scientific">Phytophthora rubi</name>
    <dbReference type="NCBI Taxonomy" id="129364"/>
    <lineage>
        <taxon>Eukaryota</taxon>
        <taxon>Sar</taxon>
        <taxon>Stramenopiles</taxon>
        <taxon>Oomycota</taxon>
        <taxon>Peronosporomycetes</taxon>
        <taxon>Peronosporales</taxon>
        <taxon>Peronosporaceae</taxon>
        <taxon>Phytophthora</taxon>
    </lineage>
</organism>
<comment type="caution">
    <text evidence="4">The sequence shown here is derived from an EMBL/GenBank/DDBJ whole genome shotgun (WGS) entry which is preliminary data.</text>
</comment>
<feature type="region of interest" description="Disordered" evidence="1">
    <location>
        <begin position="71"/>
        <end position="200"/>
    </location>
</feature>
<keyword evidence="3" id="KW-0732">Signal</keyword>
<feature type="chain" id="PRO_5025351699" description="RxLR effector protein" evidence="3">
    <location>
        <begin position="30"/>
        <end position="486"/>
    </location>
</feature>
<evidence type="ECO:0000256" key="1">
    <source>
        <dbReference type="SAM" id="MobiDB-lite"/>
    </source>
</evidence>
<name>A0A6A3MA13_9STRA</name>
<feature type="signal peptide" evidence="3">
    <location>
        <begin position="1"/>
        <end position="29"/>
    </location>
</feature>
<feature type="compositionally biased region" description="Low complexity" evidence="1">
    <location>
        <begin position="369"/>
        <end position="383"/>
    </location>
</feature>
<dbReference type="OrthoDB" id="167341at2759"/>
<sequence length="486" mass="50170">MARLARWRLFLVMAMALALISVPHAGVRAQDAGTVTTANPEAATAAVPAATEAAPAPEVTTATPVATEAATVAPPTSTEAAAPVATEAAAVTSTPTSAPTQAPTASQTPTMATVTSTAASANSTPSSTGSTPNNTPVTATSAQTTAQVASESSATMLQEATSSQSSSSLRSGGSGSSASSLSSASKSAGDPRSTGTLNGSSSTKTLVIAVLGGVGLTIILSLLFVVWRSQKRENPDLGTPTQSDTATIMFPPASMPAIVAPTAQDMSAWKVSGSSFASRDLPLIESTRAKLNATTRSSTEYDLADRPSQIVSLSARGTTTHTPQHIRGTNASSEPSFSIRGYSELSILRAGDSETSAMTSERYSTNDGYSTSDRYSTSSRLSSEPGRSNSGWFQKQVPMNLDMHRFSSSSTASSIVARKHNPVSFINHDLTQTPTADAPVATDSTTSRTDVPDWYSVIESPTDNDRYTTSSLDSDNISDDRASFEL</sequence>
<dbReference type="AlphaFoldDB" id="A0A6A3MA13"/>
<dbReference type="Proteomes" id="UP000435112">
    <property type="component" value="Unassembled WGS sequence"/>
</dbReference>
<feature type="region of interest" description="Disordered" evidence="1">
    <location>
        <begin position="353"/>
        <end position="393"/>
    </location>
</feature>
<feature type="compositionally biased region" description="Polar residues" evidence="1">
    <location>
        <begin position="353"/>
        <end position="368"/>
    </location>
</feature>
<evidence type="ECO:0000313" key="5">
    <source>
        <dbReference type="Proteomes" id="UP000435112"/>
    </source>
</evidence>
<protein>
    <recommendedName>
        <fullName evidence="6">RxLR effector protein</fullName>
    </recommendedName>
</protein>
<proteinExistence type="predicted"/>